<gene>
    <name evidence="1" type="ORF">LIER_43272</name>
</gene>
<protein>
    <submittedName>
        <fullName evidence="1">Uncharacterized protein</fullName>
    </submittedName>
</protein>
<comment type="caution">
    <text evidence="1">The sequence shown here is derived from an EMBL/GenBank/DDBJ whole genome shotgun (WGS) entry which is preliminary data.</text>
</comment>
<reference evidence="1 2" key="1">
    <citation type="submission" date="2024-01" db="EMBL/GenBank/DDBJ databases">
        <title>The complete chloroplast genome sequence of Lithospermum erythrorhizon: insights into the phylogenetic relationship among Boraginaceae species and the maternal lineages of purple gromwells.</title>
        <authorList>
            <person name="Okada T."/>
            <person name="Watanabe K."/>
        </authorList>
    </citation>
    <scope>NUCLEOTIDE SEQUENCE [LARGE SCALE GENOMIC DNA]</scope>
</reference>
<sequence>MKILCWNVRGLMGASDTAPTQQLVLELSKKYQCFPQKRVMGVSDSIGCFYYLTLDCLGGLQLFPLPPGQERRTGPDCLPPP</sequence>
<evidence type="ECO:0000313" key="1">
    <source>
        <dbReference type="EMBL" id="GAA0154315.1"/>
    </source>
</evidence>
<dbReference type="Proteomes" id="UP001454036">
    <property type="component" value="Unassembled WGS sequence"/>
</dbReference>
<organism evidence="1 2">
    <name type="scientific">Lithospermum erythrorhizon</name>
    <name type="common">Purple gromwell</name>
    <name type="synonym">Lithospermum officinale var. erythrorhizon</name>
    <dbReference type="NCBI Taxonomy" id="34254"/>
    <lineage>
        <taxon>Eukaryota</taxon>
        <taxon>Viridiplantae</taxon>
        <taxon>Streptophyta</taxon>
        <taxon>Embryophyta</taxon>
        <taxon>Tracheophyta</taxon>
        <taxon>Spermatophyta</taxon>
        <taxon>Magnoliopsida</taxon>
        <taxon>eudicotyledons</taxon>
        <taxon>Gunneridae</taxon>
        <taxon>Pentapetalae</taxon>
        <taxon>asterids</taxon>
        <taxon>lamiids</taxon>
        <taxon>Boraginales</taxon>
        <taxon>Boraginaceae</taxon>
        <taxon>Boraginoideae</taxon>
        <taxon>Lithospermeae</taxon>
        <taxon>Lithospermum</taxon>
    </lineage>
</organism>
<keyword evidence="2" id="KW-1185">Reference proteome</keyword>
<name>A0AAV3PRH7_LITER</name>
<evidence type="ECO:0000313" key="2">
    <source>
        <dbReference type="Proteomes" id="UP001454036"/>
    </source>
</evidence>
<accession>A0AAV3PRH7</accession>
<proteinExistence type="predicted"/>
<dbReference type="EMBL" id="BAABME010033881">
    <property type="protein sequence ID" value="GAA0154315.1"/>
    <property type="molecule type" value="Genomic_DNA"/>
</dbReference>
<dbReference type="AlphaFoldDB" id="A0AAV3PRH7"/>